<keyword evidence="3" id="KW-1185">Reference proteome</keyword>
<dbReference type="InterPro" id="IPR053264">
    <property type="entry name" value="Lipoate-ligase_2_inactive"/>
</dbReference>
<dbReference type="InterPro" id="IPR004143">
    <property type="entry name" value="BPL_LPL_catalytic"/>
</dbReference>
<organism evidence="2 3">
    <name type="scientific">Linum tenue</name>
    <dbReference type="NCBI Taxonomy" id="586396"/>
    <lineage>
        <taxon>Eukaryota</taxon>
        <taxon>Viridiplantae</taxon>
        <taxon>Streptophyta</taxon>
        <taxon>Embryophyta</taxon>
        <taxon>Tracheophyta</taxon>
        <taxon>Spermatophyta</taxon>
        <taxon>Magnoliopsida</taxon>
        <taxon>eudicotyledons</taxon>
        <taxon>Gunneridae</taxon>
        <taxon>Pentapetalae</taxon>
        <taxon>rosids</taxon>
        <taxon>fabids</taxon>
        <taxon>Malpighiales</taxon>
        <taxon>Linaceae</taxon>
        <taxon>Linum</taxon>
    </lineage>
</organism>
<dbReference type="Pfam" id="PF08698">
    <property type="entry name" value="Fcf2"/>
    <property type="match status" value="1"/>
</dbReference>
<accession>A0AAV0M0R8</accession>
<evidence type="ECO:0000313" key="2">
    <source>
        <dbReference type="EMBL" id="CAI0439802.1"/>
    </source>
</evidence>
<dbReference type="EMBL" id="CAMGYJ010000006">
    <property type="protein sequence ID" value="CAI0439802.1"/>
    <property type="molecule type" value="Genomic_DNA"/>
</dbReference>
<evidence type="ECO:0000259" key="1">
    <source>
        <dbReference type="PROSITE" id="PS51733"/>
    </source>
</evidence>
<dbReference type="Pfam" id="PF21948">
    <property type="entry name" value="LplA-B_cat"/>
    <property type="match status" value="1"/>
</dbReference>
<feature type="domain" description="BPL/LPL catalytic" evidence="1">
    <location>
        <begin position="263"/>
        <end position="449"/>
    </location>
</feature>
<comment type="caution">
    <text evidence="2">The sequence shown here is derived from an EMBL/GenBank/DDBJ whole genome shotgun (WGS) entry which is preliminary data.</text>
</comment>
<dbReference type="AlphaFoldDB" id="A0AAV0M0R8"/>
<dbReference type="CDD" id="cd16443">
    <property type="entry name" value="LplA"/>
    <property type="match status" value="1"/>
</dbReference>
<evidence type="ECO:0000313" key="3">
    <source>
        <dbReference type="Proteomes" id="UP001154282"/>
    </source>
</evidence>
<gene>
    <name evidence="2" type="ORF">LITE_LOCUS26278</name>
</gene>
<sequence length="499" mass="56739">MTEGEGKAVIGLTWQPKLPTASLASSARKPQNQAVDSLWKPTQELVDGLFLPPNNPSQLKKLQRKQVKDTLGKGWFDMPAPTITPELKKDLQILKLRGAIDPKRHYKKGDSKLKVLPKYFQVGTVIESPMEFFSGRLTKKERKATIADELLSDQNFKAYRKRKVREIEEQNRPGGKDKWKIKGKQSFKRAKDKRLSHFQVPSPSSSVGSSRLRFRFLLDPKSMTVLGQSGRKLGLPLMNLLRFKGMPVLEQLHLEEKLLRTSSDNWCIVNDGADSPAIVMGVSGKPAELLELNLVLRYHVPVIKRFTGGGTVIVDQGTIFVTLVCNKDAVSKVQPYPRPIMSWSGTLYDEVFRGIADFQLRENDYVFGNRKFGGNAQSITKNRWIHHTSFLWDYEDRNMDYLKLPSRAPEYRSARDHTEFVCRMREYMQRPAFVDRTIKALEAYFLVQPVSSEAAVNADPQTTTTTTEFIPSTRLLSEKELEDAFASTTLERMARTVGI</sequence>
<dbReference type="FunFam" id="3.30.930.10:FF:000077">
    <property type="entry name" value="Putative lipoate-protein ligase A"/>
    <property type="match status" value="1"/>
</dbReference>
<dbReference type="PANTHER" id="PTHR43506:SF1">
    <property type="entry name" value="BPL_LPL CATALYTIC DOMAIN-CONTAINING PROTEIN"/>
    <property type="match status" value="1"/>
</dbReference>
<reference evidence="2" key="1">
    <citation type="submission" date="2022-08" db="EMBL/GenBank/DDBJ databases">
        <authorList>
            <person name="Gutierrez-Valencia J."/>
        </authorList>
    </citation>
    <scope>NUCLEOTIDE SEQUENCE</scope>
</reference>
<dbReference type="PANTHER" id="PTHR43506">
    <property type="entry name" value="BIOTIN/LIPOATE A/B PROTEIN LIGASE FAMILY"/>
    <property type="match status" value="1"/>
</dbReference>
<dbReference type="PROSITE" id="PS51733">
    <property type="entry name" value="BPL_LPL_CATALYTIC"/>
    <property type="match status" value="1"/>
</dbReference>
<dbReference type="InterPro" id="IPR045864">
    <property type="entry name" value="aa-tRNA-synth_II/BPL/LPL"/>
</dbReference>
<dbReference type="SUPFAM" id="SSF55681">
    <property type="entry name" value="Class II aaRS and biotin synthetases"/>
    <property type="match status" value="1"/>
</dbReference>
<dbReference type="InterPro" id="IPR014810">
    <property type="entry name" value="Fcf2_C"/>
</dbReference>
<protein>
    <recommendedName>
        <fullName evidence="1">BPL/LPL catalytic domain-containing protein</fullName>
    </recommendedName>
</protein>
<dbReference type="Proteomes" id="UP001154282">
    <property type="component" value="Unassembled WGS sequence"/>
</dbReference>
<dbReference type="Gene3D" id="3.30.930.10">
    <property type="entry name" value="Bira Bifunctional Protein, Domain 2"/>
    <property type="match status" value="1"/>
</dbReference>
<name>A0AAV0M0R8_9ROSI</name>
<proteinExistence type="predicted"/>